<name>J9FV48_9ZZZZ</name>
<evidence type="ECO:0000313" key="2">
    <source>
        <dbReference type="EMBL" id="EJW98866.1"/>
    </source>
</evidence>
<feature type="domain" description="Ribosomal RNA small subunit methyltransferase B-like ferredoxin-like" evidence="1">
    <location>
        <begin position="2"/>
        <end position="53"/>
    </location>
</feature>
<dbReference type="EMBL" id="AMCI01004068">
    <property type="protein sequence ID" value="EJW98866.1"/>
    <property type="molecule type" value="Genomic_DNA"/>
</dbReference>
<feature type="non-terminal residue" evidence="2">
    <location>
        <position position="83"/>
    </location>
</feature>
<keyword evidence="2" id="KW-0489">Methyltransferase</keyword>
<proteinExistence type="predicted"/>
<dbReference type="InterPro" id="IPR054728">
    <property type="entry name" value="RsmB-like_ferredoxin"/>
</dbReference>
<gene>
    <name evidence="2" type="ORF">EVA_13026</name>
</gene>
<evidence type="ECO:0000259" key="1">
    <source>
        <dbReference type="Pfam" id="PF22458"/>
    </source>
</evidence>
<dbReference type="Pfam" id="PF22458">
    <property type="entry name" value="RsmF-B_ferredox"/>
    <property type="match status" value="1"/>
</dbReference>
<reference evidence="2" key="1">
    <citation type="journal article" date="2012" name="PLoS ONE">
        <title>Gene sets for utilization of primary and secondary nutrition supplies in the distal gut of endangered iberian lynx.</title>
        <authorList>
            <person name="Alcaide M."/>
            <person name="Messina E."/>
            <person name="Richter M."/>
            <person name="Bargiela R."/>
            <person name="Peplies J."/>
            <person name="Huws S.A."/>
            <person name="Newbold C.J."/>
            <person name="Golyshin P.N."/>
            <person name="Simon M.A."/>
            <person name="Lopez G."/>
            <person name="Yakimov M.M."/>
            <person name="Ferrer M."/>
        </authorList>
    </citation>
    <scope>NUCLEOTIDE SEQUENCE</scope>
</reference>
<dbReference type="Gene3D" id="3.30.70.1170">
    <property type="entry name" value="Sun protein, domain 3"/>
    <property type="match status" value="1"/>
</dbReference>
<protein>
    <submittedName>
        <fullName evidence="2">Ribosomal RNA small subunit methyltransferase B</fullName>
    </submittedName>
</protein>
<comment type="caution">
    <text evidence="2">The sequence shown here is derived from an EMBL/GenBank/DDBJ whole genome shotgun (WGS) entry which is preliminary data.</text>
</comment>
<dbReference type="GO" id="GO:0008168">
    <property type="term" value="F:methyltransferase activity"/>
    <property type="evidence" value="ECO:0007669"/>
    <property type="project" value="UniProtKB-KW"/>
</dbReference>
<organism evidence="2">
    <name type="scientific">gut metagenome</name>
    <dbReference type="NCBI Taxonomy" id="749906"/>
    <lineage>
        <taxon>unclassified sequences</taxon>
        <taxon>metagenomes</taxon>
        <taxon>organismal metagenomes</taxon>
    </lineage>
</organism>
<sequence>MERLLQFDNTPAPVCLRTNTLTTTREALLKSLLEAGAECHESKWCAEGIVCEKLPSLSSVFSKLENAFYVQDESSMLVGHVVA</sequence>
<dbReference type="SUPFAM" id="SSF53335">
    <property type="entry name" value="S-adenosyl-L-methionine-dependent methyltransferases"/>
    <property type="match status" value="1"/>
</dbReference>
<dbReference type="InterPro" id="IPR029063">
    <property type="entry name" value="SAM-dependent_MTases_sf"/>
</dbReference>
<accession>J9FV48</accession>
<dbReference type="GO" id="GO:0032259">
    <property type="term" value="P:methylation"/>
    <property type="evidence" value="ECO:0007669"/>
    <property type="project" value="UniProtKB-KW"/>
</dbReference>
<keyword evidence="2" id="KW-0808">Transferase</keyword>
<dbReference type="AlphaFoldDB" id="J9FV48"/>